<keyword evidence="2 6" id="KW-0808">Transferase</keyword>
<dbReference type="Gene3D" id="3.30.70.250">
    <property type="entry name" value="Malonyl-CoA ACP transacylase, ACP-binding"/>
    <property type="match status" value="1"/>
</dbReference>
<dbReference type="SUPFAM" id="SSF55048">
    <property type="entry name" value="Probable ACP-binding domain of malonyl-CoA ACP transacylase"/>
    <property type="match status" value="1"/>
</dbReference>
<dbReference type="InterPro" id="IPR014043">
    <property type="entry name" value="Acyl_transferase_dom"/>
</dbReference>
<evidence type="ECO:0000313" key="7">
    <source>
        <dbReference type="Proteomes" id="UP000198546"/>
    </source>
</evidence>
<gene>
    <name evidence="6" type="ORF">SAMN04489747_3857</name>
</gene>
<dbReference type="Gene3D" id="2.40.50.100">
    <property type="match status" value="1"/>
</dbReference>
<accession>A0A1G7E8E3</accession>
<proteinExistence type="predicted"/>
<dbReference type="InterPro" id="IPR001227">
    <property type="entry name" value="Ac_transferase_dom_sf"/>
</dbReference>
<keyword evidence="3" id="KW-0012">Acyltransferase</keyword>
<dbReference type="Pfam" id="PF00698">
    <property type="entry name" value="Acyl_transf_1"/>
    <property type="match status" value="1"/>
</dbReference>
<dbReference type="STRING" id="675864.SAMN04489747_3857"/>
<organism evidence="6 7">
    <name type="scientific">Auraticoccus monumenti</name>
    <dbReference type="NCBI Taxonomy" id="675864"/>
    <lineage>
        <taxon>Bacteria</taxon>
        <taxon>Bacillati</taxon>
        <taxon>Actinomycetota</taxon>
        <taxon>Actinomycetes</taxon>
        <taxon>Propionibacteriales</taxon>
        <taxon>Propionibacteriaceae</taxon>
        <taxon>Auraticoccus</taxon>
    </lineage>
</organism>
<dbReference type="InterPro" id="IPR050858">
    <property type="entry name" value="Mal-CoA-ACP_Trans/PKS_FabD"/>
</dbReference>
<dbReference type="SUPFAM" id="SSF52151">
    <property type="entry name" value="FabD/lysophospholipase-like"/>
    <property type="match status" value="1"/>
</dbReference>
<evidence type="ECO:0000313" key="6">
    <source>
        <dbReference type="EMBL" id="SDE59869.1"/>
    </source>
</evidence>
<dbReference type="EMBL" id="LT629688">
    <property type="protein sequence ID" value="SDE59869.1"/>
    <property type="molecule type" value="Genomic_DNA"/>
</dbReference>
<evidence type="ECO:0000256" key="1">
    <source>
        <dbReference type="ARBA" id="ARBA00013258"/>
    </source>
</evidence>
<keyword evidence="7" id="KW-1185">Reference proteome</keyword>
<evidence type="ECO:0000256" key="3">
    <source>
        <dbReference type="ARBA" id="ARBA00023315"/>
    </source>
</evidence>
<dbReference type="SMART" id="SM00827">
    <property type="entry name" value="PKS_AT"/>
    <property type="match status" value="1"/>
</dbReference>
<dbReference type="GO" id="GO:0005829">
    <property type="term" value="C:cytosol"/>
    <property type="evidence" value="ECO:0007669"/>
    <property type="project" value="TreeGrafter"/>
</dbReference>
<dbReference type="Proteomes" id="UP000198546">
    <property type="component" value="Chromosome i"/>
</dbReference>
<name>A0A1G7E8E3_9ACTN</name>
<feature type="domain" description="Malonyl-CoA:ACP transacylase (MAT)" evidence="5">
    <location>
        <begin position="20"/>
        <end position="323"/>
    </location>
</feature>
<evidence type="ECO:0000259" key="5">
    <source>
        <dbReference type="SMART" id="SM00827"/>
    </source>
</evidence>
<dbReference type="InterPro" id="IPR016035">
    <property type="entry name" value="Acyl_Trfase/lysoPLipase"/>
</dbReference>
<dbReference type="Gene3D" id="3.40.366.10">
    <property type="entry name" value="Malonyl-Coenzyme A Acyl Carrier Protein, domain 2"/>
    <property type="match status" value="1"/>
</dbReference>
<protein>
    <recommendedName>
        <fullName evidence="1">[acyl-carrier-protein] S-malonyltransferase</fullName>
        <ecNumber evidence="1">2.3.1.39</ecNumber>
    </recommendedName>
</protein>
<dbReference type="SUPFAM" id="SSF51230">
    <property type="entry name" value="Single hybrid motif"/>
    <property type="match status" value="1"/>
</dbReference>
<dbReference type="GO" id="GO:0006633">
    <property type="term" value="P:fatty acid biosynthetic process"/>
    <property type="evidence" value="ECO:0007669"/>
    <property type="project" value="TreeGrafter"/>
</dbReference>
<dbReference type="PANTHER" id="PTHR42681">
    <property type="entry name" value="MALONYL-COA-ACYL CARRIER PROTEIN TRANSACYLASE, MITOCHONDRIAL"/>
    <property type="match status" value="1"/>
</dbReference>
<dbReference type="InterPro" id="IPR016036">
    <property type="entry name" value="Malonyl_transacylase_ACP-bd"/>
</dbReference>
<evidence type="ECO:0000256" key="4">
    <source>
        <dbReference type="ARBA" id="ARBA00048462"/>
    </source>
</evidence>
<sequence length="419" mass="43454">MSLRDRGALIGKSGDVLAIVAPGQGAQTPGFLKPWLTESSFADRLTWLSAVAGLDLVHYGTEADAETIRDTAVAQPLLVASGLLASLQLFPHPADAFNYIGVAAGHSVGELTAAAGVGVIRAEQAMVLVRERGKAMAAASAARPTSMTAVVGGKPEDVLAALEKHGLTPANNNGSGQIVAAGTIEQLAALEADPPARARLIPLSVAGAFHTQHMAPAVAHLATLSKAVSTYDPRVPLLSNADGQVVQHGRDVLTRIVGQVANPVRWDLCLQTMADLGVTGLLEVPPAGTLTGIAKRNLKGVELFALNTPDQLPDAMDFVRKHGADQVASQHSNPTWRLVVSPGKGEFVRTEGIGPDEVLPPLATVGTVANLREEIPVSAPHGGVVVEWLVEDGDPVAPGQPLLRLHPVVETAGAAEVNR</sequence>
<dbReference type="InterPro" id="IPR011053">
    <property type="entry name" value="Single_hybrid_motif"/>
</dbReference>
<dbReference type="PANTHER" id="PTHR42681:SF1">
    <property type="entry name" value="MALONYL-COA-ACYL CARRIER PROTEIN TRANSACYLASE, MITOCHONDRIAL"/>
    <property type="match status" value="1"/>
</dbReference>
<evidence type="ECO:0000256" key="2">
    <source>
        <dbReference type="ARBA" id="ARBA00022679"/>
    </source>
</evidence>
<dbReference type="EC" id="2.3.1.39" evidence="1"/>
<dbReference type="GO" id="GO:0004314">
    <property type="term" value="F:[acyl-carrier-protein] S-malonyltransferase activity"/>
    <property type="evidence" value="ECO:0007669"/>
    <property type="project" value="UniProtKB-EC"/>
</dbReference>
<comment type="catalytic activity">
    <reaction evidence="4">
        <text>holo-[ACP] + malonyl-CoA = malonyl-[ACP] + CoA</text>
        <dbReference type="Rhea" id="RHEA:41792"/>
        <dbReference type="Rhea" id="RHEA-COMP:9623"/>
        <dbReference type="Rhea" id="RHEA-COMP:9685"/>
        <dbReference type="ChEBI" id="CHEBI:57287"/>
        <dbReference type="ChEBI" id="CHEBI:57384"/>
        <dbReference type="ChEBI" id="CHEBI:64479"/>
        <dbReference type="ChEBI" id="CHEBI:78449"/>
        <dbReference type="EC" id="2.3.1.39"/>
    </reaction>
</comment>
<dbReference type="AlphaFoldDB" id="A0A1G7E8E3"/>
<reference evidence="6 7" key="1">
    <citation type="submission" date="2016-10" db="EMBL/GenBank/DDBJ databases">
        <authorList>
            <person name="de Groot N.N."/>
        </authorList>
    </citation>
    <scope>NUCLEOTIDE SEQUENCE [LARGE SCALE GENOMIC DNA]</scope>
    <source>
        <strain evidence="6 7">MON 2.2</strain>
    </source>
</reference>